<organism evidence="2 3">
    <name type="scientific">Wocania arenilitoris</name>
    <dbReference type="NCBI Taxonomy" id="2044858"/>
    <lineage>
        <taxon>Bacteria</taxon>
        <taxon>Pseudomonadati</taxon>
        <taxon>Bacteroidota</taxon>
        <taxon>Flavobacteriia</taxon>
        <taxon>Flavobacteriales</taxon>
        <taxon>Flavobacteriaceae</taxon>
        <taxon>Wocania</taxon>
    </lineage>
</organism>
<reference evidence="2" key="1">
    <citation type="submission" date="2022-01" db="EMBL/GenBank/DDBJ databases">
        <title>Draft genome sequence of Sabulilitoribacter arenilitoris KCTC 52401.</title>
        <authorList>
            <person name="Oh J.-S."/>
        </authorList>
    </citation>
    <scope>NUCLEOTIDE SEQUENCE</scope>
    <source>
        <strain evidence="2">HMF6543</strain>
    </source>
</reference>
<feature type="transmembrane region" description="Helical" evidence="1">
    <location>
        <begin position="12"/>
        <end position="33"/>
    </location>
</feature>
<sequence length="205" mass="22786">MTNKKISSGWFPISTAALMLIFWTLFAIFLPMQEPYVNWVLDSDWTWVNIIGFVGSLMGIFAFNTISTTLNSNNNIDFIGYLTAICGVTILTAILFFEAFILKGIAIQSPEIINLKSGFYQENAFKIANLSGGLLLTIGVLILGVSMFKRKSFKRWKVVMFMLACPTFGIVIMPGNVRILGVLLYSISLIAIGIEMNKKTDANKT</sequence>
<feature type="transmembrane region" description="Helical" evidence="1">
    <location>
        <begin position="78"/>
        <end position="107"/>
    </location>
</feature>
<keyword evidence="3" id="KW-1185">Reference proteome</keyword>
<feature type="transmembrane region" description="Helical" evidence="1">
    <location>
        <begin position="179"/>
        <end position="196"/>
    </location>
</feature>
<keyword evidence="1" id="KW-0472">Membrane</keyword>
<dbReference type="Proteomes" id="UP001199795">
    <property type="component" value="Unassembled WGS sequence"/>
</dbReference>
<keyword evidence="1" id="KW-0812">Transmembrane</keyword>
<protein>
    <submittedName>
        <fullName evidence="2">Uncharacterized protein</fullName>
    </submittedName>
</protein>
<feature type="transmembrane region" description="Helical" evidence="1">
    <location>
        <begin position="45"/>
        <end position="66"/>
    </location>
</feature>
<comment type="caution">
    <text evidence="2">The sequence shown here is derived from an EMBL/GenBank/DDBJ whole genome shotgun (WGS) entry which is preliminary data.</text>
</comment>
<evidence type="ECO:0000313" key="3">
    <source>
        <dbReference type="Proteomes" id="UP001199795"/>
    </source>
</evidence>
<dbReference type="AlphaFoldDB" id="A0AAE3ES17"/>
<keyword evidence="1" id="KW-1133">Transmembrane helix</keyword>
<dbReference type="RefSeq" id="WP_237241007.1">
    <property type="nucleotide sequence ID" value="NZ_JAKKDU010000032.1"/>
</dbReference>
<feature type="transmembrane region" description="Helical" evidence="1">
    <location>
        <begin position="155"/>
        <end position="173"/>
    </location>
</feature>
<proteinExistence type="predicted"/>
<evidence type="ECO:0000313" key="2">
    <source>
        <dbReference type="EMBL" id="MCF7569682.1"/>
    </source>
</evidence>
<dbReference type="EMBL" id="JAKKDU010000032">
    <property type="protein sequence ID" value="MCF7569682.1"/>
    <property type="molecule type" value="Genomic_DNA"/>
</dbReference>
<gene>
    <name evidence="2" type="ORF">L3X37_15145</name>
</gene>
<name>A0AAE3ES17_9FLAO</name>
<evidence type="ECO:0000256" key="1">
    <source>
        <dbReference type="SAM" id="Phobius"/>
    </source>
</evidence>
<feature type="transmembrane region" description="Helical" evidence="1">
    <location>
        <begin position="127"/>
        <end position="148"/>
    </location>
</feature>
<accession>A0AAE3ES17</accession>